<name>A0A0A8Y457_ARUDO</name>
<reference evidence="1" key="2">
    <citation type="journal article" date="2015" name="Data Brief">
        <title>Shoot transcriptome of the giant reed, Arundo donax.</title>
        <authorList>
            <person name="Barrero R.A."/>
            <person name="Guerrero F.D."/>
            <person name="Moolhuijzen P."/>
            <person name="Goolsby J.A."/>
            <person name="Tidwell J."/>
            <person name="Bellgard S.E."/>
            <person name="Bellgard M.I."/>
        </authorList>
    </citation>
    <scope>NUCLEOTIDE SEQUENCE</scope>
    <source>
        <tissue evidence="1">Shoot tissue taken approximately 20 cm above the soil surface</tissue>
    </source>
</reference>
<reference evidence="1" key="1">
    <citation type="submission" date="2014-09" db="EMBL/GenBank/DDBJ databases">
        <authorList>
            <person name="Magalhaes I.L.F."/>
            <person name="Oliveira U."/>
            <person name="Santos F.R."/>
            <person name="Vidigal T.H.D.A."/>
            <person name="Brescovit A.D."/>
            <person name="Santos A.J."/>
        </authorList>
    </citation>
    <scope>NUCLEOTIDE SEQUENCE</scope>
    <source>
        <tissue evidence="1">Shoot tissue taken approximately 20 cm above the soil surface</tissue>
    </source>
</reference>
<sequence>MNIVLSMLVSEKLSKQINSCSDNLS</sequence>
<accession>A0A0A8Y457</accession>
<proteinExistence type="predicted"/>
<dbReference type="AlphaFoldDB" id="A0A0A8Y457"/>
<organism evidence="1">
    <name type="scientific">Arundo donax</name>
    <name type="common">Giant reed</name>
    <name type="synonym">Donax arundinaceus</name>
    <dbReference type="NCBI Taxonomy" id="35708"/>
    <lineage>
        <taxon>Eukaryota</taxon>
        <taxon>Viridiplantae</taxon>
        <taxon>Streptophyta</taxon>
        <taxon>Embryophyta</taxon>
        <taxon>Tracheophyta</taxon>
        <taxon>Spermatophyta</taxon>
        <taxon>Magnoliopsida</taxon>
        <taxon>Liliopsida</taxon>
        <taxon>Poales</taxon>
        <taxon>Poaceae</taxon>
        <taxon>PACMAD clade</taxon>
        <taxon>Arundinoideae</taxon>
        <taxon>Arundineae</taxon>
        <taxon>Arundo</taxon>
    </lineage>
</organism>
<evidence type="ECO:0000313" key="1">
    <source>
        <dbReference type="EMBL" id="JAD20150.1"/>
    </source>
</evidence>
<dbReference type="EMBL" id="GBRH01277745">
    <property type="protein sequence ID" value="JAD20150.1"/>
    <property type="molecule type" value="Transcribed_RNA"/>
</dbReference>
<protein>
    <submittedName>
        <fullName evidence="1">Uncharacterized protein</fullName>
    </submittedName>
</protein>